<gene>
    <name evidence="8" type="ORF">BDZ94DRAFT_1223708</name>
</gene>
<comment type="similarity">
    <text evidence="2">Belongs to the oxygen-dependent FAD-linked oxidoreductase family.</text>
</comment>
<dbReference type="PANTHER" id="PTHR42973">
    <property type="entry name" value="BINDING OXIDOREDUCTASE, PUTATIVE (AFU_ORTHOLOGUE AFUA_1G17690)-RELATED"/>
    <property type="match status" value="1"/>
</dbReference>
<dbReference type="Proteomes" id="UP000807353">
    <property type="component" value="Unassembled WGS sequence"/>
</dbReference>
<protein>
    <submittedName>
        <fullName evidence="8">Glucooligosaccharide oxidase</fullName>
    </submittedName>
</protein>
<feature type="signal peptide" evidence="6">
    <location>
        <begin position="1"/>
        <end position="18"/>
    </location>
</feature>
<dbReference type="OrthoDB" id="407275at2759"/>
<dbReference type="Gene3D" id="3.30.465.10">
    <property type="match status" value="1"/>
</dbReference>
<dbReference type="InterPro" id="IPR036318">
    <property type="entry name" value="FAD-bd_PCMH-like_sf"/>
</dbReference>
<evidence type="ECO:0000256" key="6">
    <source>
        <dbReference type="SAM" id="SignalP"/>
    </source>
</evidence>
<accession>A0A9P5Y0G1</accession>
<keyword evidence="9" id="KW-1185">Reference proteome</keyword>
<evidence type="ECO:0000313" key="9">
    <source>
        <dbReference type="Proteomes" id="UP000807353"/>
    </source>
</evidence>
<dbReference type="PANTHER" id="PTHR42973:SF39">
    <property type="entry name" value="FAD-BINDING PCMH-TYPE DOMAIN-CONTAINING PROTEIN"/>
    <property type="match status" value="1"/>
</dbReference>
<sequence length="492" mass="52823">MLLTRSLLLALSASLAYAAGLKNGLTSAGIDAVFPGDSKYVTASTPFNLRFDFKPAAVTFPKTPQEVSEILKLSQELNMKAAARGGGHSYIANGLGGGDGVIILDMQNFDKITVDSSKGTAVIESGNRLGNIALTLSQAGRALPHGVCAYVGIGGHASYGGFGFTSRMWGLTLDTISTVNLVLANGTIARASAQENSDLFWGMRGSGGSFGITTSIEVKTFPSPASATIFEYEWTLDIPSTARGIDVFEKFAQTNLPPQIGGEINLGRGPSKGTVAFHVTGGWYGAEDGFNATIAPFLEGMPKGPKVTLTQGTYLNSVEYLAGEPLDTRTGPDGHDTFYAKSLMTPESAPMSLEARTAFASYLANEGFESDMEWFVQVELYGGKNSAINAVAPDENAFAHRTSTFTIQFYASSPGKQPPFPDHGFTFLDDLVSSITSNSPADWDYGAYANYIDDRLPDWQKRYYGTHYPRLQGLKDKYDPKDTFDFPTVVEE</sequence>
<keyword evidence="5" id="KW-0560">Oxidoreductase</keyword>
<dbReference type="GO" id="GO:0016491">
    <property type="term" value="F:oxidoreductase activity"/>
    <property type="evidence" value="ECO:0007669"/>
    <property type="project" value="UniProtKB-KW"/>
</dbReference>
<feature type="chain" id="PRO_5040492472" evidence="6">
    <location>
        <begin position="19"/>
        <end position="492"/>
    </location>
</feature>
<evidence type="ECO:0000256" key="4">
    <source>
        <dbReference type="ARBA" id="ARBA00022827"/>
    </source>
</evidence>
<dbReference type="AlphaFoldDB" id="A0A9P5Y0G1"/>
<evidence type="ECO:0000256" key="1">
    <source>
        <dbReference type="ARBA" id="ARBA00001974"/>
    </source>
</evidence>
<dbReference type="EMBL" id="MU150305">
    <property type="protein sequence ID" value="KAF9460049.1"/>
    <property type="molecule type" value="Genomic_DNA"/>
</dbReference>
<dbReference type="PROSITE" id="PS51387">
    <property type="entry name" value="FAD_PCMH"/>
    <property type="match status" value="1"/>
</dbReference>
<dbReference type="InterPro" id="IPR006094">
    <property type="entry name" value="Oxid_FAD_bind_N"/>
</dbReference>
<reference evidence="8" key="1">
    <citation type="submission" date="2020-11" db="EMBL/GenBank/DDBJ databases">
        <authorList>
            <consortium name="DOE Joint Genome Institute"/>
            <person name="Ahrendt S."/>
            <person name="Riley R."/>
            <person name="Andreopoulos W."/>
            <person name="Labutti K."/>
            <person name="Pangilinan J."/>
            <person name="Ruiz-Duenas F.J."/>
            <person name="Barrasa J.M."/>
            <person name="Sanchez-Garcia M."/>
            <person name="Camarero S."/>
            <person name="Miyauchi S."/>
            <person name="Serrano A."/>
            <person name="Linde D."/>
            <person name="Babiker R."/>
            <person name="Drula E."/>
            <person name="Ayuso-Fernandez I."/>
            <person name="Pacheco R."/>
            <person name="Padilla G."/>
            <person name="Ferreira P."/>
            <person name="Barriuso J."/>
            <person name="Kellner H."/>
            <person name="Castanera R."/>
            <person name="Alfaro M."/>
            <person name="Ramirez L."/>
            <person name="Pisabarro A.G."/>
            <person name="Kuo A."/>
            <person name="Tritt A."/>
            <person name="Lipzen A."/>
            <person name="He G."/>
            <person name="Yan M."/>
            <person name="Ng V."/>
            <person name="Cullen D."/>
            <person name="Martin F."/>
            <person name="Rosso M.-N."/>
            <person name="Henrissat B."/>
            <person name="Hibbett D."/>
            <person name="Martinez A.T."/>
            <person name="Grigoriev I.V."/>
        </authorList>
    </citation>
    <scope>NUCLEOTIDE SEQUENCE</scope>
    <source>
        <strain evidence="8">CBS 247.69</strain>
    </source>
</reference>
<evidence type="ECO:0000313" key="8">
    <source>
        <dbReference type="EMBL" id="KAF9460049.1"/>
    </source>
</evidence>
<dbReference type="GO" id="GO:0071949">
    <property type="term" value="F:FAD binding"/>
    <property type="evidence" value="ECO:0007669"/>
    <property type="project" value="InterPro"/>
</dbReference>
<keyword evidence="3" id="KW-0285">Flavoprotein</keyword>
<evidence type="ECO:0000256" key="3">
    <source>
        <dbReference type="ARBA" id="ARBA00022630"/>
    </source>
</evidence>
<keyword evidence="4" id="KW-0274">FAD</keyword>
<dbReference type="InterPro" id="IPR016166">
    <property type="entry name" value="FAD-bd_PCMH"/>
</dbReference>
<name>A0A9P5Y0G1_9AGAR</name>
<dbReference type="Pfam" id="PF08031">
    <property type="entry name" value="BBE"/>
    <property type="match status" value="1"/>
</dbReference>
<evidence type="ECO:0000256" key="5">
    <source>
        <dbReference type="ARBA" id="ARBA00023002"/>
    </source>
</evidence>
<organism evidence="8 9">
    <name type="scientific">Collybia nuda</name>
    <dbReference type="NCBI Taxonomy" id="64659"/>
    <lineage>
        <taxon>Eukaryota</taxon>
        <taxon>Fungi</taxon>
        <taxon>Dikarya</taxon>
        <taxon>Basidiomycota</taxon>
        <taxon>Agaricomycotina</taxon>
        <taxon>Agaricomycetes</taxon>
        <taxon>Agaricomycetidae</taxon>
        <taxon>Agaricales</taxon>
        <taxon>Tricholomatineae</taxon>
        <taxon>Clitocybaceae</taxon>
        <taxon>Collybia</taxon>
    </lineage>
</organism>
<evidence type="ECO:0000259" key="7">
    <source>
        <dbReference type="PROSITE" id="PS51387"/>
    </source>
</evidence>
<dbReference type="InterPro" id="IPR016169">
    <property type="entry name" value="FAD-bd_PCMH_sub2"/>
</dbReference>
<dbReference type="InterPro" id="IPR050416">
    <property type="entry name" value="FAD-linked_Oxidoreductase"/>
</dbReference>
<dbReference type="InterPro" id="IPR012951">
    <property type="entry name" value="BBE"/>
</dbReference>
<keyword evidence="6" id="KW-0732">Signal</keyword>
<evidence type="ECO:0000256" key="2">
    <source>
        <dbReference type="ARBA" id="ARBA00005466"/>
    </source>
</evidence>
<feature type="domain" description="FAD-binding PCMH-type" evidence="7">
    <location>
        <begin position="51"/>
        <end position="223"/>
    </location>
</feature>
<proteinExistence type="inferred from homology"/>
<dbReference type="Pfam" id="PF01565">
    <property type="entry name" value="FAD_binding_4"/>
    <property type="match status" value="1"/>
</dbReference>
<dbReference type="SUPFAM" id="SSF56176">
    <property type="entry name" value="FAD-binding/transporter-associated domain-like"/>
    <property type="match status" value="1"/>
</dbReference>
<comment type="caution">
    <text evidence="8">The sequence shown here is derived from an EMBL/GenBank/DDBJ whole genome shotgun (WGS) entry which is preliminary data.</text>
</comment>
<comment type="cofactor">
    <cofactor evidence="1">
        <name>FAD</name>
        <dbReference type="ChEBI" id="CHEBI:57692"/>
    </cofactor>
</comment>
<dbReference type="Gene3D" id="3.40.462.20">
    <property type="match status" value="1"/>
</dbReference>